<dbReference type="AlphaFoldDB" id="A0ABD3RBF6"/>
<evidence type="ECO:0000313" key="3">
    <source>
        <dbReference type="Proteomes" id="UP001530377"/>
    </source>
</evidence>
<feature type="region of interest" description="Disordered" evidence="1">
    <location>
        <begin position="18"/>
        <end position="41"/>
    </location>
</feature>
<organism evidence="2 3">
    <name type="scientific">Cyclostephanos tholiformis</name>
    <dbReference type="NCBI Taxonomy" id="382380"/>
    <lineage>
        <taxon>Eukaryota</taxon>
        <taxon>Sar</taxon>
        <taxon>Stramenopiles</taxon>
        <taxon>Ochrophyta</taxon>
        <taxon>Bacillariophyta</taxon>
        <taxon>Coscinodiscophyceae</taxon>
        <taxon>Thalassiosirophycidae</taxon>
        <taxon>Stephanodiscales</taxon>
        <taxon>Stephanodiscaceae</taxon>
        <taxon>Cyclostephanos</taxon>
    </lineage>
</organism>
<proteinExistence type="predicted"/>
<dbReference type="Proteomes" id="UP001530377">
    <property type="component" value="Unassembled WGS sequence"/>
</dbReference>
<gene>
    <name evidence="2" type="ORF">ACHAXA_008640</name>
</gene>
<reference evidence="2 3" key="1">
    <citation type="submission" date="2024-10" db="EMBL/GenBank/DDBJ databases">
        <title>Updated reference genomes for cyclostephanoid diatoms.</title>
        <authorList>
            <person name="Roberts W.R."/>
            <person name="Alverson A.J."/>
        </authorList>
    </citation>
    <scope>NUCLEOTIDE SEQUENCE [LARGE SCALE GENOMIC DNA]</scope>
    <source>
        <strain evidence="2 3">AJA228-03</strain>
    </source>
</reference>
<keyword evidence="3" id="KW-1185">Reference proteome</keyword>
<feature type="region of interest" description="Disordered" evidence="1">
    <location>
        <begin position="196"/>
        <end position="244"/>
    </location>
</feature>
<accession>A0ABD3RBF6</accession>
<feature type="compositionally biased region" description="Basic and acidic residues" evidence="1">
    <location>
        <begin position="106"/>
        <end position="124"/>
    </location>
</feature>
<comment type="caution">
    <text evidence="2">The sequence shown here is derived from an EMBL/GenBank/DDBJ whole genome shotgun (WGS) entry which is preliminary data.</text>
</comment>
<dbReference type="EMBL" id="JALLPB020000342">
    <property type="protein sequence ID" value="KAL3810272.1"/>
    <property type="molecule type" value="Genomic_DNA"/>
</dbReference>
<evidence type="ECO:0008006" key="4">
    <source>
        <dbReference type="Google" id="ProtNLM"/>
    </source>
</evidence>
<sequence>MFVRAFFVAKNRATAAFCHRRPSSSSSSSSDGRRSPPPWWSIPTLRDKIASMIASALPRGGLPSAEKLLQSTSSSPSIDEAIVMARAREAHLRSRTSTSSTDDDMGSDRKCASPYHTADETRRMEDEIERRALEKARERMELELRAMEEKYKSREEERMRGEAKERERREVEHMREVAFARWKEEAAREMRLQEIQEEEEGKWGGRRRRRQSRPGEDDSESTSSEDHGGRDGHRHRHHHPILGPQIARLPYKRVHLTPASTLASIPVYERQRAYRHDRATAMAKDKRKTLWMGIPGVISLMEDDDGRLSILDGQHRVGMMALLSEERRKARERGCDDGVGDELDSLDLENVLVEVFVSRRSRDDCHATALADGDDDDDMATIFTEINKAEPVKLIDLPGVAKKRTRDIIDHAASHFQDMYPAMFSTSSRCRAPHLNLDNLRDALFASEIIQREKIGSGIELVSWMSRKNDELRERYGSVAGVGVSSTEKNDDGDSGTATMGNDIKISINESALKKARKFDFFLGLESTWLYKK</sequence>
<evidence type="ECO:0000313" key="2">
    <source>
        <dbReference type="EMBL" id="KAL3810272.1"/>
    </source>
</evidence>
<name>A0ABD3RBF6_9STRA</name>
<evidence type="ECO:0000256" key="1">
    <source>
        <dbReference type="SAM" id="MobiDB-lite"/>
    </source>
</evidence>
<protein>
    <recommendedName>
        <fullName evidence="4">ParB/Sulfiredoxin domain-containing protein</fullName>
    </recommendedName>
</protein>
<feature type="region of interest" description="Disordered" evidence="1">
    <location>
        <begin position="89"/>
        <end position="124"/>
    </location>
</feature>